<name>A0ABT8SAA2_9BURK</name>
<feature type="signal peptide" evidence="1">
    <location>
        <begin position="1"/>
        <end position="19"/>
    </location>
</feature>
<dbReference type="CDD" id="cd05483">
    <property type="entry name" value="retropepsin_like_bacteria"/>
    <property type="match status" value="1"/>
</dbReference>
<keyword evidence="1" id="KW-0732">Signal</keyword>
<dbReference type="SUPFAM" id="SSF50630">
    <property type="entry name" value="Acid proteases"/>
    <property type="match status" value="1"/>
</dbReference>
<comment type="caution">
    <text evidence="2">The sequence shown here is derived from an EMBL/GenBank/DDBJ whole genome shotgun (WGS) entry which is preliminary data.</text>
</comment>
<dbReference type="EMBL" id="JAUKVY010000018">
    <property type="protein sequence ID" value="MDO1535204.1"/>
    <property type="molecule type" value="Genomic_DNA"/>
</dbReference>
<evidence type="ECO:0000256" key="1">
    <source>
        <dbReference type="SAM" id="SignalP"/>
    </source>
</evidence>
<organism evidence="2 3">
    <name type="scientific">Variovorax ginsengisoli</name>
    <dbReference type="NCBI Taxonomy" id="363844"/>
    <lineage>
        <taxon>Bacteria</taxon>
        <taxon>Pseudomonadati</taxon>
        <taxon>Pseudomonadota</taxon>
        <taxon>Betaproteobacteria</taxon>
        <taxon>Burkholderiales</taxon>
        <taxon>Comamonadaceae</taxon>
        <taxon>Variovorax</taxon>
    </lineage>
</organism>
<feature type="chain" id="PRO_5046744681" evidence="1">
    <location>
        <begin position="20"/>
        <end position="200"/>
    </location>
</feature>
<sequence>MFQHARSTLRLLGAPAALAAGLLLQPAAAEPIFKCGKTYTNVPSGEGSAQLKSRGCVLVDPDRPHADKTADIAIDGSRQITVPIGQDGRFWIRGSVNGFPVQFVIDKASTVQAGVAVTEAFAARANLIGGAPAHVPTSGGIMEGRRIEGVPMTFGPFRVRQATVVVGSLGGKSPDALLGRELLSMFEVTANEREMTIVSK</sequence>
<dbReference type="InterPro" id="IPR021109">
    <property type="entry name" value="Peptidase_aspartic_dom_sf"/>
</dbReference>
<evidence type="ECO:0000313" key="2">
    <source>
        <dbReference type="EMBL" id="MDO1535204.1"/>
    </source>
</evidence>
<dbReference type="GO" id="GO:0016787">
    <property type="term" value="F:hydrolase activity"/>
    <property type="evidence" value="ECO:0007669"/>
    <property type="project" value="UniProtKB-KW"/>
</dbReference>
<evidence type="ECO:0000313" key="3">
    <source>
        <dbReference type="Proteomes" id="UP001169027"/>
    </source>
</evidence>
<dbReference type="InterPro" id="IPR034122">
    <property type="entry name" value="Retropepsin-like_bacterial"/>
</dbReference>
<dbReference type="Pfam" id="PF13650">
    <property type="entry name" value="Asp_protease_2"/>
    <property type="match status" value="1"/>
</dbReference>
<gene>
    <name evidence="2" type="ORF">Q2T77_23185</name>
</gene>
<dbReference type="RefSeq" id="WP_301812905.1">
    <property type="nucleotide sequence ID" value="NZ_JAUJZH010000018.1"/>
</dbReference>
<keyword evidence="2" id="KW-0378">Hydrolase</keyword>
<accession>A0ABT8SAA2</accession>
<reference evidence="2" key="1">
    <citation type="submission" date="2023-06" db="EMBL/GenBank/DDBJ databases">
        <authorList>
            <person name="Jiang Y."/>
            <person name="Liu Q."/>
        </authorList>
    </citation>
    <scope>NUCLEOTIDE SEQUENCE</scope>
    <source>
        <strain evidence="2">CGMCC 1.12090</strain>
    </source>
</reference>
<keyword evidence="3" id="KW-1185">Reference proteome</keyword>
<proteinExistence type="predicted"/>
<protein>
    <submittedName>
        <fullName evidence="2">Retropepsin-like aspartic protease</fullName>
        <ecNumber evidence="2">3.4.23.-</ecNumber>
    </submittedName>
</protein>
<dbReference type="Gene3D" id="2.40.70.10">
    <property type="entry name" value="Acid Proteases"/>
    <property type="match status" value="1"/>
</dbReference>
<dbReference type="EC" id="3.4.23.-" evidence="2"/>
<dbReference type="Proteomes" id="UP001169027">
    <property type="component" value="Unassembled WGS sequence"/>
</dbReference>